<accession>A0ABQ2LNN7</accession>
<name>A0ABQ2LNN7_9ACTN</name>
<evidence type="ECO:0000313" key="7">
    <source>
        <dbReference type="Proteomes" id="UP000656881"/>
    </source>
</evidence>
<evidence type="ECO:0000256" key="1">
    <source>
        <dbReference type="ARBA" id="ARBA00022729"/>
    </source>
</evidence>
<keyword evidence="1" id="KW-0732">Signal</keyword>
<gene>
    <name evidence="6" type="ORF">GCM10012286_19950</name>
</gene>
<organism evidence="6 7">
    <name type="scientific">Streptomyces lasiicapitis</name>
    <dbReference type="NCBI Taxonomy" id="1923961"/>
    <lineage>
        <taxon>Bacteria</taxon>
        <taxon>Bacillati</taxon>
        <taxon>Actinomycetota</taxon>
        <taxon>Actinomycetes</taxon>
        <taxon>Kitasatosporales</taxon>
        <taxon>Streptomycetaceae</taxon>
        <taxon>Streptomyces</taxon>
    </lineage>
</organism>
<dbReference type="PROSITE" id="PS51470">
    <property type="entry name" value="FG_GAP"/>
    <property type="match status" value="2"/>
</dbReference>
<dbReference type="Pfam" id="PF01839">
    <property type="entry name" value="FG-GAP"/>
    <property type="match status" value="4"/>
</dbReference>
<dbReference type="Proteomes" id="UP000656881">
    <property type="component" value="Unassembled WGS sequence"/>
</dbReference>
<protein>
    <recommendedName>
        <fullName evidence="8">Esterase</fullName>
    </recommendedName>
</protein>
<feature type="region of interest" description="Disordered" evidence="5">
    <location>
        <begin position="84"/>
        <end position="103"/>
    </location>
</feature>
<keyword evidence="3" id="KW-0378">Hydrolase</keyword>
<dbReference type="InterPro" id="IPR028994">
    <property type="entry name" value="Integrin_alpha_N"/>
</dbReference>
<feature type="region of interest" description="Disordered" evidence="5">
    <location>
        <begin position="334"/>
        <end position="367"/>
    </location>
</feature>
<comment type="caution">
    <text evidence="6">The sequence shown here is derived from an EMBL/GenBank/DDBJ whole genome shotgun (WGS) entry which is preliminary data.</text>
</comment>
<reference evidence="7" key="1">
    <citation type="journal article" date="2019" name="Int. J. Syst. Evol. Microbiol.">
        <title>The Global Catalogue of Microorganisms (GCM) 10K type strain sequencing project: providing services to taxonomists for standard genome sequencing and annotation.</title>
        <authorList>
            <consortium name="The Broad Institute Genomics Platform"/>
            <consortium name="The Broad Institute Genome Sequencing Center for Infectious Disease"/>
            <person name="Wu L."/>
            <person name="Ma J."/>
        </authorList>
    </citation>
    <scope>NUCLEOTIDE SEQUENCE [LARGE SCALE GENOMIC DNA]</scope>
    <source>
        <strain evidence="7">CGMCC 4.7349</strain>
    </source>
</reference>
<keyword evidence="7" id="KW-1185">Reference proteome</keyword>
<dbReference type="Gene3D" id="2.130.10.130">
    <property type="entry name" value="Integrin alpha, N-terminal"/>
    <property type="match status" value="3"/>
</dbReference>
<feature type="compositionally biased region" description="Basic and acidic residues" evidence="5">
    <location>
        <begin position="90"/>
        <end position="103"/>
    </location>
</feature>
<proteinExistence type="predicted"/>
<evidence type="ECO:0000256" key="4">
    <source>
        <dbReference type="ARBA" id="ARBA00023180"/>
    </source>
</evidence>
<evidence type="ECO:0008006" key="8">
    <source>
        <dbReference type="Google" id="ProtNLM"/>
    </source>
</evidence>
<dbReference type="SUPFAM" id="SSF69318">
    <property type="entry name" value="Integrin alpha N-terminal domain"/>
    <property type="match status" value="1"/>
</dbReference>
<dbReference type="SMART" id="SM00191">
    <property type="entry name" value="Int_alpha"/>
    <property type="match status" value="4"/>
</dbReference>
<dbReference type="EMBL" id="BMNG01000004">
    <property type="protein sequence ID" value="GGO40969.1"/>
    <property type="molecule type" value="Genomic_DNA"/>
</dbReference>
<sequence length="546" mass="54824">MLGGTPRLPNKQVNSRTTLPSLSWSNWQPDEERALSGLTPASPGHFPAQESLVRKNRSAAIAAASFLLLSGAAIATAPAAVAGTPGGTHANDRNSDFNGDGHEDVLVGAPGATVSGKKGAGLVTVQYGSSRGIGTNDVARFSQSTAGIVGVAETGDGFGTAVASGDLDSDGFDDAIVGIPGEDIGDQADAGGVAILWGSKQGLKGAASDWLQTQEPAADEKFGSGVTAARFSGDTPGDMLAVLDRDDLELFLYDAAPQVARDAAPFKRQATERLAAAAPDRNIQPKSLTTGDYDDNGFADLVVSGVSVGEEEAGHGWSAYFSGHAQGLTPERALRGGPASASGDINGDGFDDLVTGEPHSPDDGGETLTGGLVGVRYGSADGISDDVKWWTQDSAGVPGTAERGDGWGADLSVDDTNKDGYADVAIGAPGEDIGTVADAGAVWVLRGAAAGLTATGAKSWDQNSADIPGAAEKGDKWGAQVRLTDPNSDGRFGLLASAPGENTDDGVVWVLSAGAGGVTAAGSWTYGAGSLGVPAADAAFGAAIDE</sequence>
<evidence type="ECO:0000256" key="3">
    <source>
        <dbReference type="ARBA" id="ARBA00022801"/>
    </source>
</evidence>
<evidence type="ECO:0000256" key="5">
    <source>
        <dbReference type="SAM" id="MobiDB-lite"/>
    </source>
</evidence>
<keyword evidence="2" id="KW-0677">Repeat</keyword>
<dbReference type="PANTHER" id="PTHR23221">
    <property type="entry name" value="GLYCOSYLPHOSPHATIDYLINOSITOL PHOSPHOLIPASE D"/>
    <property type="match status" value="1"/>
</dbReference>
<evidence type="ECO:0000313" key="6">
    <source>
        <dbReference type="EMBL" id="GGO40969.1"/>
    </source>
</evidence>
<dbReference type="PANTHER" id="PTHR23221:SF7">
    <property type="entry name" value="PHOSPHATIDYLINOSITOL-GLYCAN-SPECIFIC PHOSPHOLIPASE D"/>
    <property type="match status" value="1"/>
</dbReference>
<dbReference type="InterPro" id="IPR013517">
    <property type="entry name" value="FG-GAP"/>
</dbReference>
<feature type="compositionally biased region" description="Polar residues" evidence="5">
    <location>
        <begin position="11"/>
        <end position="28"/>
    </location>
</feature>
<keyword evidence="4" id="KW-0325">Glycoprotein</keyword>
<dbReference type="InterPro" id="IPR013519">
    <property type="entry name" value="Int_alpha_beta-p"/>
</dbReference>
<evidence type="ECO:0000256" key="2">
    <source>
        <dbReference type="ARBA" id="ARBA00022737"/>
    </source>
</evidence>
<feature type="region of interest" description="Disordered" evidence="5">
    <location>
        <begin position="1"/>
        <end position="47"/>
    </location>
</feature>